<dbReference type="InterPro" id="IPR044594">
    <property type="entry name" value="HIPP01/3/5/6"/>
</dbReference>
<dbReference type="EnsemblPlants" id="AUR62029208-RA">
    <property type="protein sequence ID" value="AUR62029208-RA:cds"/>
    <property type="gene ID" value="AUR62029208"/>
</dbReference>
<keyword evidence="4" id="KW-1185">Reference proteome</keyword>
<feature type="compositionally biased region" description="Basic and acidic residues" evidence="1">
    <location>
        <begin position="95"/>
        <end position="108"/>
    </location>
</feature>
<evidence type="ECO:0000313" key="3">
    <source>
        <dbReference type="EnsemblPlants" id="AUR62029208-RA:cds"/>
    </source>
</evidence>
<dbReference type="Proteomes" id="UP000596660">
    <property type="component" value="Unplaced"/>
</dbReference>
<dbReference type="SUPFAM" id="SSF55008">
    <property type="entry name" value="HMA, heavy metal-associated domain"/>
    <property type="match status" value="2"/>
</dbReference>
<protein>
    <recommendedName>
        <fullName evidence="2">HMA domain-containing protein</fullName>
    </recommendedName>
</protein>
<dbReference type="AlphaFoldDB" id="A0A803MGV6"/>
<dbReference type="GO" id="GO:0046872">
    <property type="term" value="F:metal ion binding"/>
    <property type="evidence" value="ECO:0007669"/>
    <property type="project" value="InterPro"/>
</dbReference>
<dbReference type="PROSITE" id="PS50846">
    <property type="entry name" value="HMA_2"/>
    <property type="match status" value="1"/>
</dbReference>
<dbReference type="Gene3D" id="3.30.70.100">
    <property type="match status" value="2"/>
</dbReference>
<feature type="domain" description="HMA" evidence="2">
    <location>
        <begin position="112"/>
        <end position="179"/>
    </location>
</feature>
<feature type="region of interest" description="Disordered" evidence="1">
    <location>
        <begin position="84"/>
        <end position="108"/>
    </location>
</feature>
<dbReference type="InterPro" id="IPR036163">
    <property type="entry name" value="HMA_dom_sf"/>
</dbReference>
<reference evidence="3" key="2">
    <citation type="submission" date="2021-03" db="UniProtKB">
        <authorList>
            <consortium name="EnsemblPlants"/>
        </authorList>
    </citation>
    <scope>IDENTIFICATION</scope>
</reference>
<evidence type="ECO:0000313" key="4">
    <source>
        <dbReference type="Proteomes" id="UP000596660"/>
    </source>
</evidence>
<dbReference type="InterPro" id="IPR006121">
    <property type="entry name" value="HMA_dom"/>
</dbReference>
<dbReference type="Pfam" id="PF00403">
    <property type="entry name" value="HMA"/>
    <property type="match status" value="2"/>
</dbReference>
<reference evidence="3" key="1">
    <citation type="journal article" date="2017" name="Nature">
        <title>The genome of Chenopodium quinoa.</title>
        <authorList>
            <person name="Jarvis D.E."/>
            <person name="Ho Y.S."/>
            <person name="Lightfoot D.J."/>
            <person name="Schmoeckel S.M."/>
            <person name="Li B."/>
            <person name="Borm T.J.A."/>
            <person name="Ohyanagi H."/>
            <person name="Mineta K."/>
            <person name="Michell C.T."/>
            <person name="Saber N."/>
            <person name="Kharbatia N.M."/>
            <person name="Rupper R.R."/>
            <person name="Sharp A.R."/>
            <person name="Dally N."/>
            <person name="Boughton B.A."/>
            <person name="Woo Y.H."/>
            <person name="Gao G."/>
            <person name="Schijlen E.G.W.M."/>
            <person name="Guo X."/>
            <person name="Momin A.A."/>
            <person name="Negrao S."/>
            <person name="Al-Babili S."/>
            <person name="Gehring C."/>
            <person name="Roessner U."/>
            <person name="Jung C."/>
            <person name="Murphy K."/>
            <person name="Arold S.T."/>
            <person name="Gojobori T."/>
            <person name="van der Linden C.G."/>
            <person name="van Loo E.N."/>
            <person name="Jellen E.N."/>
            <person name="Maughan P.J."/>
            <person name="Tester M."/>
        </authorList>
    </citation>
    <scope>NUCLEOTIDE SEQUENCE [LARGE SCALE GENOMIC DNA]</scope>
    <source>
        <strain evidence="3">cv. PI 614886</strain>
    </source>
</reference>
<dbReference type="OMA" id="EAEYCRI"/>
<name>A0A803MGV6_CHEQI</name>
<sequence length="217" mass="24246">GAEEGEKKDDNGGGCGGCGVHLNILMKIDLHCEGCTKRIRKFLLNFPGVLSVEFEGENKVKVMAQNKVDPVVLTDKLRQKFLKKTELISPQPSKNNDKNNEKKDEKPKEMPVITVTLKVAYHCDGCGDKLYKTIRSYNGVHEVSIEKEKDLVKVTGRIEGKKMAEELQKKLKKTKELKYLVDGSGYVGLVDGSGRVIELFEAPRFFSDENPNACVIM</sequence>
<evidence type="ECO:0000259" key="2">
    <source>
        <dbReference type="PROSITE" id="PS50846"/>
    </source>
</evidence>
<dbReference type="PANTHER" id="PTHR46413:SF17">
    <property type="entry name" value="HEAVY METAL-ASSOCIATED ISOPRENYLATED PLANT PROTEIN 3-LIKE"/>
    <property type="match status" value="1"/>
</dbReference>
<accession>A0A803MGV6</accession>
<dbReference type="Gramene" id="AUR62029208-RA">
    <property type="protein sequence ID" value="AUR62029208-RA:cds"/>
    <property type="gene ID" value="AUR62029208"/>
</dbReference>
<proteinExistence type="predicted"/>
<dbReference type="CDD" id="cd00371">
    <property type="entry name" value="HMA"/>
    <property type="match status" value="1"/>
</dbReference>
<evidence type="ECO:0000256" key="1">
    <source>
        <dbReference type="SAM" id="MobiDB-lite"/>
    </source>
</evidence>
<organism evidence="3 4">
    <name type="scientific">Chenopodium quinoa</name>
    <name type="common">Quinoa</name>
    <dbReference type="NCBI Taxonomy" id="63459"/>
    <lineage>
        <taxon>Eukaryota</taxon>
        <taxon>Viridiplantae</taxon>
        <taxon>Streptophyta</taxon>
        <taxon>Embryophyta</taxon>
        <taxon>Tracheophyta</taxon>
        <taxon>Spermatophyta</taxon>
        <taxon>Magnoliopsida</taxon>
        <taxon>eudicotyledons</taxon>
        <taxon>Gunneridae</taxon>
        <taxon>Pentapetalae</taxon>
        <taxon>Caryophyllales</taxon>
        <taxon>Chenopodiaceae</taxon>
        <taxon>Chenopodioideae</taxon>
        <taxon>Atripliceae</taxon>
        <taxon>Chenopodium</taxon>
    </lineage>
</organism>
<dbReference type="PANTHER" id="PTHR46413">
    <property type="entry name" value="HEAVY METAL-ASSOCIATED ISOPRENYLATED PLANT PROTEIN 6"/>
    <property type="match status" value="1"/>
</dbReference>